<dbReference type="Proteomes" id="UP000554488">
    <property type="component" value="Unassembled WGS sequence"/>
</dbReference>
<sequence>MNPSLAAEWHPTKNGRLRPMQIAGKSNKKAWWLGKCGHEWEAAIYSRAAGKGCPYCYGKKER</sequence>
<name>A0A849XYN8_9FIRM</name>
<proteinExistence type="predicted"/>
<dbReference type="Pfam" id="PF14311">
    <property type="entry name" value="DUF4379"/>
    <property type="match status" value="1"/>
</dbReference>
<reference evidence="2 3" key="1">
    <citation type="submission" date="2020-04" db="EMBL/GenBank/DDBJ databases">
        <authorList>
            <person name="Pieper L."/>
        </authorList>
    </citation>
    <scope>NUCLEOTIDE SEQUENCE [LARGE SCALE GENOMIC DNA]</scope>
    <source>
        <strain evidence="2 3">F22</strain>
    </source>
</reference>
<dbReference type="EMBL" id="JABWDC010000016">
    <property type="protein sequence ID" value="NUN86146.1"/>
    <property type="molecule type" value="Genomic_DNA"/>
</dbReference>
<dbReference type="AlphaFoldDB" id="A0A849XYN8"/>
<dbReference type="InterPro" id="IPR025487">
    <property type="entry name" value="DUF4379"/>
</dbReference>
<evidence type="ECO:0000313" key="3">
    <source>
        <dbReference type="Proteomes" id="UP000554488"/>
    </source>
</evidence>
<accession>A0A849XYN8</accession>
<evidence type="ECO:0000259" key="1">
    <source>
        <dbReference type="Pfam" id="PF14311"/>
    </source>
</evidence>
<comment type="caution">
    <text evidence="2">The sequence shown here is derived from an EMBL/GenBank/DDBJ whole genome shotgun (WGS) entry which is preliminary data.</text>
</comment>
<evidence type="ECO:0000313" key="2">
    <source>
        <dbReference type="EMBL" id="NUN86146.1"/>
    </source>
</evidence>
<organism evidence="2 3">
    <name type="scientific">Coprococcus comes</name>
    <dbReference type="NCBI Taxonomy" id="410072"/>
    <lineage>
        <taxon>Bacteria</taxon>
        <taxon>Bacillati</taxon>
        <taxon>Bacillota</taxon>
        <taxon>Clostridia</taxon>
        <taxon>Lachnospirales</taxon>
        <taxon>Lachnospiraceae</taxon>
        <taxon>Coprococcus</taxon>
    </lineage>
</organism>
<protein>
    <submittedName>
        <fullName evidence="2">Zinc-ribbon domain-containing protein</fullName>
    </submittedName>
</protein>
<gene>
    <name evidence="2" type="ORF">HUU93_05915</name>
</gene>
<feature type="domain" description="Treble clef zinc finger" evidence="1">
    <location>
        <begin position="5"/>
        <end position="59"/>
    </location>
</feature>
<reference evidence="2 3" key="2">
    <citation type="submission" date="2020-07" db="EMBL/GenBank/DDBJ databases">
        <title>Bacterial metabolism rescues the inhibition of intestinal drug absorption by food and drug additives.</title>
        <authorList>
            <person name="Zou L."/>
            <person name="Spanogiannopoulos P."/>
            <person name="Chien H.-C."/>
            <person name="Pieper L.M."/>
            <person name="Cai W."/>
            <person name="Khuri N."/>
            <person name="Pottel J."/>
            <person name="Vora B."/>
            <person name="Ni Z."/>
            <person name="Tsakalozou E."/>
            <person name="Zhang W."/>
            <person name="Shoichet B.K."/>
            <person name="Giacomini K.M."/>
            <person name="Turnbaugh P.J."/>
        </authorList>
    </citation>
    <scope>NUCLEOTIDE SEQUENCE [LARGE SCALE GENOMIC DNA]</scope>
    <source>
        <strain evidence="2 3">F22</strain>
    </source>
</reference>